<dbReference type="EMBL" id="PXYH01000017">
    <property type="protein sequence ID" value="PSJ40087.1"/>
    <property type="molecule type" value="Genomic_DNA"/>
</dbReference>
<dbReference type="PANTHER" id="PTHR43449">
    <property type="entry name" value="NUCLEOTIDYLTRANSFERASE"/>
    <property type="match status" value="1"/>
</dbReference>
<comment type="caution">
    <text evidence="2">The sequence shown here is derived from an EMBL/GenBank/DDBJ whole genome shotgun (WGS) entry which is preliminary data.</text>
</comment>
<gene>
    <name evidence="2" type="ORF">C7I36_12535</name>
</gene>
<keyword evidence="3" id="KW-1185">Reference proteome</keyword>
<dbReference type="Gene3D" id="3.30.460.10">
    <property type="entry name" value="Beta Polymerase, domain 2"/>
    <property type="match status" value="1"/>
</dbReference>
<reference evidence="2 3" key="1">
    <citation type="submission" date="2018-03" db="EMBL/GenBank/DDBJ databases">
        <title>The draft genome of Zobellella taiwanensis JCM 13381.</title>
        <authorList>
            <person name="Liu L."/>
            <person name="Li L."/>
            <person name="Wang T."/>
            <person name="Zhang X."/>
            <person name="Liang L."/>
        </authorList>
    </citation>
    <scope>NUCLEOTIDE SEQUENCE [LARGE SCALE GENOMIC DNA]</scope>
    <source>
        <strain evidence="2 3">JCM 13381</strain>
    </source>
</reference>
<feature type="domain" description="Polymerase beta nucleotidyltransferase" evidence="1">
    <location>
        <begin position="20"/>
        <end position="100"/>
    </location>
</feature>
<evidence type="ECO:0000313" key="3">
    <source>
        <dbReference type="Proteomes" id="UP000242181"/>
    </source>
</evidence>
<organism evidence="2 3">
    <name type="scientific">Zobellella taiwanensis</name>
    <dbReference type="NCBI Taxonomy" id="347535"/>
    <lineage>
        <taxon>Bacteria</taxon>
        <taxon>Pseudomonadati</taxon>
        <taxon>Pseudomonadota</taxon>
        <taxon>Gammaproteobacteria</taxon>
        <taxon>Aeromonadales</taxon>
        <taxon>Aeromonadaceae</taxon>
        <taxon>Zobellella</taxon>
    </lineage>
</organism>
<sequence>MTEIIPLKHYHFLGELVSLPFVEAVYLFGSRARGDHRERSDIDLAVFCPSASAQDWLQVLAIVEQADTLLTIDCVRLDAEPENSPLRAAIERDKKVLYER</sequence>
<dbReference type="AlphaFoldDB" id="A0A2P7QQ32"/>
<dbReference type="SUPFAM" id="SSF81301">
    <property type="entry name" value="Nucleotidyltransferase"/>
    <property type="match status" value="1"/>
</dbReference>
<protein>
    <recommendedName>
        <fullName evidence="1">Polymerase beta nucleotidyltransferase domain-containing protein</fullName>
    </recommendedName>
</protein>
<dbReference type="Proteomes" id="UP000242181">
    <property type="component" value="Unassembled WGS sequence"/>
</dbReference>
<dbReference type="RefSeq" id="WP_106454037.1">
    <property type="nucleotide sequence ID" value="NZ_PXYH01000017.1"/>
</dbReference>
<dbReference type="OrthoDB" id="5899752at2"/>
<dbReference type="InterPro" id="IPR043519">
    <property type="entry name" value="NT_sf"/>
</dbReference>
<dbReference type="InterPro" id="IPR041633">
    <property type="entry name" value="Polbeta"/>
</dbReference>
<dbReference type="PANTHER" id="PTHR43449:SF3">
    <property type="entry name" value="POLYMERASE NUCLEOTIDYL TRANSFERASE DOMAIN-CONTAINING PROTEIN"/>
    <property type="match status" value="1"/>
</dbReference>
<evidence type="ECO:0000313" key="2">
    <source>
        <dbReference type="EMBL" id="PSJ40087.1"/>
    </source>
</evidence>
<evidence type="ECO:0000259" key="1">
    <source>
        <dbReference type="Pfam" id="PF18765"/>
    </source>
</evidence>
<name>A0A2P7QQ32_9GAMM</name>
<proteinExistence type="predicted"/>
<dbReference type="Pfam" id="PF18765">
    <property type="entry name" value="Polbeta"/>
    <property type="match status" value="1"/>
</dbReference>
<dbReference type="CDD" id="cd05403">
    <property type="entry name" value="NT_KNTase_like"/>
    <property type="match status" value="1"/>
</dbReference>
<accession>A0A2P7QQ32</accession>